<gene>
    <name evidence="2" type="ORF">CVAR292_02280</name>
</gene>
<evidence type="ECO:0000313" key="3">
    <source>
        <dbReference type="Proteomes" id="UP000182498"/>
    </source>
</evidence>
<proteinExistence type="predicted"/>
<organism evidence="2 3">
    <name type="scientific">Corynebacterium variabile</name>
    <dbReference type="NCBI Taxonomy" id="1727"/>
    <lineage>
        <taxon>Bacteria</taxon>
        <taxon>Bacillati</taxon>
        <taxon>Actinomycetota</taxon>
        <taxon>Actinomycetes</taxon>
        <taxon>Mycobacteriales</taxon>
        <taxon>Corynebacteriaceae</taxon>
        <taxon>Corynebacterium</taxon>
    </lineage>
</organism>
<feature type="region of interest" description="Disordered" evidence="1">
    <location>
        <begin position="1164"/>
        <end position="1235"/>
    </location>
</feature>
<dbReference type="RefSeq" id="WP_073884523.1">
    <property type="nucleotide sequence ID" value="NZ_FAUH01000016.1"/>
</dbReference>
<evidence type="ECO:0000256" key="1">
    <source>
        <dbReference type="SAM" id="MobiDB-lite"/>
    </source>
</evidence>
<reference evidence="3" key="1">
    <citation type="submission" date="2015-11" db="EMBL/GenBank/DDBJ databases">
        <authorList>
            <person name="Dugat-Bony E."/>
        </authorList>
    </citation>
    <scope>NUCLEOTIDE SEQUENCE [LARGE SCALE GENOMIC DNA]</scope>
    <source>
        <strain evidence="3">Mu292</strain>
    </source>
</reference>
<protein>
    <submittedName>
        <fullName evidence="2">Uncharacterized protein</fullName>
    </submittedName>
</protein>
<dbReference type="OrthoDB" id="3886596at2"/>
<dbReference type="AlphaFoldDB" id="A0A0X2NN45"/>
<dbReference type="EMBL" id="FAUH01000016">
    <property type="protein sequence ID" value="CUU66927.1"/>
    <property type="molecule type" value="Genomic_DNA"/>
</dbReference>
<name>A0A0X2NN45_9CORY</name>
<feature type="compositionally biased region" description="Acidic residues" evidence="1">
    <location>
        <begin position="1164"/>
        <end position="1181"/>
    </location>
</feature>
<feature type="compositionally biased region" description="Low complexity" evidence="1">
    <location>
        <begin position="1207"/>
        <end position="1218"/>
    </location>
</feature>
<keyword evidence="3" id="KW-1185">Reference proteome</keyword>
<dbReference type="Proteomes" id="UP000182498">
    <property type="component" value="Unassembled WGS sequence"/>
</dbReference>
<evidence type="ECO:0000313" key="2">
    <source>
        <dbReference type="EMBL" id="CUU66927.1"/>
    </source>
</evidence>
<feature type="compositionally biased region" description="Basic and acidic residues" evidence="1">
    <location>
        <begin position="1224"/>
        <end position="1235"/>
    </location>
</feature>
<sequence>MSAPSPIADLSDSLLAWASSTEVDLARRLGELPGDPAIFVRLDINGDELERLTTFYGTFLSRQIAAGGDEAALLATCPALTACTLLFRAARLNTVAELSAEFWSGLGLEPTPERIALVGPDTYADLLTAAGLDPVDIAATGSDGETGRLFAHVGLATDWIPELIELIDTRRLDGAAEEDADAEAAAVVSVLATESLQAGPMCAVLPALAADLIAPVVRVVRYVAEHPGHWRHGLESGAVSATDGVPPLILEDVIEELSERPAGTTARRHRVGVGSREDQPRLAVDLARQRTVLRLPEVPLDEDGDGEVRWHVDIEGRPTGFRTRRADVPGSAVTGILDIPVRRPVREIGVRDLTHDDAWVVNGVDEADPVLVFTRRGKDLTDRVSLHHDRVLVVCPADATAVDAVRDEPLPVIAERPVKAWDGWVIRDIDLADAVSLHIDRPGVARPAMGKIRCVDPRQRVVFHEPDEPAPGVRSLGGLPVHTESLQAVFPPTVSGAPEIWFLSVSSWAGPDETGEEVTEEEPLEVPAEGGLFDVFDPEAYDTPWVGEYLVRMRGPRNESFRHEYAIVEGLHVEAPESPRLARLTGLSPVTVTFRGGDKPLIIARSVDLGPEEKQVQVIAETDAGDALPLVVEPPRLRYQLPLIGEDPMWRTESVVISADAVDTATRFRIRPGLPVEKPVLVIRDHHGAPVRTLRLGTVDAVTWSISLKPLAGSLAMLREGSCELEFIADGRKHSVRLASFTPSVERTAELVDGVLTVTPAPVAPADRPVGAWVWQLTAPWQSAVTVMFADGGATATVPAEFCDAGPLKAQLFAGDRFSSLHAPATPGPSAIRVEAPGYARPDEDGPWTRLSAFLAGESDEAPDDIDVLTTLWDVLAGWLSGGAPDAAGESMRAALSRHPRESLRAMSRSLVPSTDRPAQFILSGLVHAPLRTDEADPNPGVAWIAALEILGELAATDDEDTAARREIGQRLTTVGGAELARTVESGRDATLETSCIDATTVQIAQLSPEQQEAVLGAFFAGSKLVPGALSEENSRLIAVFETFRQREELNEILADPELLRVALTLLRRIRQTNRQLFTSARVRFDKLDNVDTDNPANRWALAPVISMILAMAARLRAHGRLGAPGQLTSAYAGWAQLARIVPDLITGDLVAADAMVLGVFGPDDAESDASDEVDAAEDAADSGSPLSAADVVDAAATPGDDAGETAPAGRVARQPRGPRQPRTPREPRTPRGRA</sequence>
<accession>A0A0X2NN45</accession>